<dbReference type="VEuPathDB" id="FungiDB:PC110_g1121"/>
<comment type="caution">
    <text evidence="3">The sequence shown here is derived from an EMBL/GenBank/DDBJ whole genome shotgun (WGS) entry which is preliminary data.</text>
</comment>
<evidence type="ECO:0000313" key="4">
    <source>
        <dbReference type="Proteomes" id="UP000251314"/>
    </source>
</evidence>
<gene>
    <name evidence="3" type="ORF">PC110_g1121</name>
    <name evidence="2" type="ORF">PC118_g1459</name>
</gene>
<evidence type="ECO:0000259" key="1">
    <source>
        <dbReference type="Pfam" id="PF03184"/>
    </source>
</evidence>
<dbReference type="PANTHER" id="PTHR19303">
    <property type="entry name" value="TRANSPOSON"/>
    <property type="match status" value="1"/>
</dbReference>
<dbReference type="GO" id="GO:0005634">
    <property type="term" value="C:nucleus"/>
    <property type="evidence" value="ECO:0007669"/>
    <property type="project" value="TreeGrafter"/>
</dbReference>
<dbReference type="InterPro" id="IPR004875">
    <property type="entry name" value="DDE_SF_endonuclease_dom"/>
</dbReference>
<evidence type="ECO:0000313" key="3">
    <source>
        <dbReference type="EMBL" id="RAW42696.1"/>
    </source>
</evidence>
<dbReference type="STRING" id="29920.A0A329T3H0"/>
<reference evidence="2" key="2">
    <citation type="submission" date="2018-10" db="EMBL/GenBank/DDBJ databases">
        <title>Effector identification in a new, highly contiguous assembly of the strawberry crown rot pathogen Phytophthora cactorum.</title>
        <authorList>
            <person name="Armitage A.D."/>
            <person name="Nellist C.F."/>
            <person name="Bates H."/>
            <person name="Vickerstaff R.J."/>
            <person name="Harrison R.J."/>
        </authorList>
    </citation>
    <scope>NUCLEOTIDE SEQUENCE</scope>
    <source>
        <strain evidence="2">P415</strain>
    </source>
</reference>
<dbReference type="OrthoDB" id="124416at2759"/>
<dbReference type="EMBL" id="RCML01000018">
    <property type="protein sequence ID" value="KAG2998125.1"/>
    <property type="molecule type" value="Genomic_DNA"/>
</dbReference>
<dbReference type="Proteomes" id="UP000697107">
    <property type="component" value="Unassembled WGS sequence"/>
</dbReference>
<evidence type="ECO:0000313" key="2">
    <source>
        <dbReference type="EMBL" id="KAG2998125.1"/>
    </source>
</evidence>
<dbReference type="InterPro" id="IPR050863">
    <property type="entry name" value="CenT-Element_Derived"/>
</dbReference>
<feature type="domain" description="DDE-1" evidence="1">
    <location>
        <begin position="36"/>
        <end position="155"/>
    </location>
</feature>
<dbReference type="GO" id="GO:0003677">
    <property type="term" value="F:DNA binding"/>
    <property type="evidence" value="ECO:0007669"/>
    <property type="project" value="TreeGrafter"/>
</dbReference>
<name>A0A329T3H0_9STRA</name>
<organism evidence="3 4">
    <name type="scientific">Phytophthora cactorum</name>
    <dbReference type="NCBI Taxonomy" id="29920"/>
    <lineage>
        <taxon>Eukaryota</taxon>
        <taxon>Sar</taxon>
        <taxon>Stramenopiles</taxon>
        <taxon>Oomycota</taxon>
        <taxon>Peronosporomycetes</taxon>
        <taxon>Peronosporales</taxon>
        <taxon>Peronosporaceae</taxon>
        <taxon>Phytophthora</taxon>
    </lineage>
</organism>
<accession>A0A329T3H0</accession>
<dbReference type="Proteomes" id="UP000251314">
    <property type="component" value="Unassembled WGS sequence"/>
</dbReference>
<dbReference type="EMBL" id="MJFZ01000012">
    <property type="protein sequence ID" value="RAW42696.1"/>
    <property type="molecule type" value="Genomic_DNA"/>
</dbReference>
<proteinExistence type="predicted"/>
<dbReference type="Pfam" id="PF03184">
    <property type="entry name" value="DDE_1"/>
    <property type="match status" value="1"/>
</dbReference>
<reference evidence="3 4" key="1">
    <citation type="submission" date="2018-01" db="EMBL/GenBank/DDBJ databases">
        <title>Draft genome of the strawberry crown rot pathogen Phytophthora cactorum.</title>
        <authorList>
            <person name="Armitage A.D."/>
            <person name="Lysoe E."/>
            <person name="Nellist C.F."/>
            <person name="Harrison R.J."/>
            <person name="Brurberg M.B."/>
        </authorList>
    </citation>
    <scope>NUCLEOTIDE SEQUENCE [LARGE SCALE GENOMIC DNA]</scope>
    <source>
        <strain evidence="3 4">10300</strain>
    </source>
</reference>
<dbReference type="AlphaFoldDB" id="A0A329T3H0"/>
<sequence length="194" mass="21426">MALTANASGNIKLPPLFIGRALSASGRKLQLSLASSIVFQQWLLRVDIEIRAANCKIIVLLDNASSHTTKNQVLANMRTHMLPPNTTIFLQPIDAGIVGTLQGTYKKKQIEKALSLVEESEDYEGGVNAVDQLVAMQWADEIWSEMKPNAIASCFRRTEIIYPQRCDNTDEDPEDPEDLDVDKLAALLTSSLLD</sequence>
<protein>
    <recommendedName>
        <fullName evidence="1">DDE-1 domain-containing protein</fullName>
    </recommendedName>
</protein>
<dbReference type="PANTHER" id="PTHR19303:SF73">
    <property type="entry name" value="PROTEIN PDC2"/>
    <property type="match status" value="1"/>
</dbReference>
<keyword evidence="4" id="KW-1185">Reference proteome</keyword>